<feature type="region of interest" description="Disordered" evidence="1">
    <location>
        <begin position="33"/>
        <end position="52"/>
    </location>
</feature>
<accession>A0A9N7TTB4</accession>
<gene>
    <name evidence="2" type="ORF">PLEPLA_LOCUS6393</name>
</gene>
<dbReference type="EMBL" id="CADEAL010000333">
    <property type="protein sequence ID" value="CAB1418567.1"/>
    <property type="molecule type" value="Genomic_DNA"/>
</dbReference>
<dbReference type="Proteomes" id="UP001153269">
    <property type="component" value="Unassembled WGS sequence"/>
</dbReference>
<comment type="caution">
    <text evidence="2">The sequence shown here is derived from an EMBL/GenBank/DDBJ whole genome shotgun (WGS) entry which is preliminary data.</text>
</comment>
<organism evidence="2 3">
    <name type="scientific">Pleuronectes platessa</name>
    <name type="common">European plaice</name>
    <dbReference type="NCBI Taxonomy" id="8262"/>
    <lineage>
        <taxon>Eukaryota</taxon>
        <taxon>Metazoa</taxon>
        <taxon>Chordata</taxon>
        <taxon>Craniata</taxon>
        <taxon>Vertebrata</taxon>
        <taxon>Euteleostomi</taxon>
        <taxon>Actinopterygii</taxon>
        <taxon>Neopterygii</taxon>
        <taxon>Teleostei</taxon>
        <taxon>Neoteleostei</taxon>
        <taxon>Acanthomorphata</taxon>
        <taxon>Carangaria</taxon>
        <taxon>Pleuronectiformes</taxon>
        <taxon>Pleuronectoidei</taxon>
        <taxon>Pleuronectidae</taxon>
        <taxon>Pleuronectes</taxon>
    </lineage>
</organism>
<reference evidence="2" key="1">
    <citation type="submission" date="2020-03" db="EMBL/GenBank/DDBJ databases">
        <authorList>
            <person name="Weist P."/>
        </authorList>
    </citation>
    <scope>NUCLEOTIDE SEQUENCE</scope>
</reference>
<protein>
    <submittedName>
        <fullName evidence="2">Uncharacterized protein</fullName>
    </submittedName>
</protein>
<evidence type="ECO:0000313" key="3">
    <source>
        <dbReference type="Proteomes" id="UP001153269"/>
    </source>
</evidence>
<proteinExistence type="predicted"/>
<dbReference type="AlphaFoldDB" id="A0A9N7TTB4"/>
<keyword evidence="3" id="KW-1185">Reference proteome</keyword>
<name>A0A9N7TTB4_PLEPL</name>
<dbReference type="PROSITE" id="PS51257">
    <property type="entry name" value="PROKAR_LIPOPROTEIN"/>
    <property type="match status" value="1"/>
</dbReference>
<evidence type="ECO:0000313" key="2">
    <source>
        <dbReference type="EMBL" id="CAB1418567.1"/>
    </source>
</evidence>
<sequence length="83" mass="9369">MRQFVTAYRHMTTPYICPPASCGCRAPENQHGLSTPWQTQFHAGRPRKNTERQAGPVPLILHLENNTGHMSPLSDELRARCLS</sequence>
<evidence type="ECO:0000256" key="1">
    <source>
        <dbReference type="SAM" id="MobiDB-lite"/>
    </source>
</evidence>